<reference evidence="3" key="1">
    <citation type="submission" date="2022-11" db="UniProtKB">
        <authorList>
            <consortium name="WormBaseParasite"/>
        </authorList>
    </citation>
    <scope>IDENTIFICATION</scope>
</reference>
<evidence type="ECO:0000256" key="1">
    <source>
        <dbReference type="SAM" id="Phobius"/>
    </source>
</evidence>
<proteinExistence type="predicted"/>
<dbReference type="AlphaFoldDB" id="A0A915JBK1"/>
<sequence>MVASESTVTVSKRRRIVASNHLEIFFVYSVHQFLFSHFISRAFIFCMNYYVCFLYINQEPKSVMFWVTILKIILIFFHSLIL</sequence>
<feature type="transmembrane region" description="Helical" evidence="1">
    <location>
        <begin position="38"/>
        <end position="56"/>
    </location>
</feature>
<evidence type="ECO:0000313" key="2">
    <source>
        <dbReference type="Proteomes" id="UP000887565"/>
    </source>
</evidence>
<protein>
    <submittedName>
        <fullName evidence="3">Ovule protein</fullName>
    </submittedName>
</protein>
<feature type="transmembrane region" description="Helical" evidence="1">
    <location>
        <begin position="63"/>
        <end position="81"/>
    </location>
</feature>
<keyword evidence="1" id="KW-1133">Transmembrane helix</keyword>
<dbReference type="Proteomes" id="UP000887565">
    <property type="component" value="Unplaced"/>
</dbReference>
<name>A0A915JBK1_ROMCU</name>
<evidence type="ECO:0000313" key="3">
    <source>
        <dbReference type="WBParaSite" id="nRc.2.0.1.t23026-RA"/>
    </source>
</evidence>
<keyword evidence="1" id="KW-0812">Transmembrane</keyword>
<accession>A0A915JBK1</accession>
<keyword evidence="2" id="KW-1185">Reference proteome</keyword>
<dbReference type="WBParaSite" id="nRc.2.0.1.t23026-RA">
    <property type="protein sequence ID" value="nRc.2.0.1.t23026-RA"/>
    <property type="gene ID" value="nRc.2.0.1.g23026"/>
</dbReference>
<keyword evidence="1" id="KW-0472">Membrane</keyword>
<organism evidence="2 3">
    <name type="scientific">Romanomermis culicivorax</name>
    <name type="common">Nematode worm</name>
    <dbReference type="NCBI Taxonomy" id="13658"/>
    <lineage>
        <taxon>Eukaryota</taxon>
        <taxon>Metazoa</taxon>
        <taxon>Ecdysozoa</taxon>
        <taxon>Nematoda</taxon>
        <taxon>Enoplea</taxon>
        <taxon>Dorylaimia</taxon>
        <taxon>Mermithida</taxon>
        <taxon>Mermithoidea</taxon>
        <taxon>Mermithidae</taxon>
        <taxon>Romanomermis</taxon>
    </lineage>
</organism>